<keyword evidence="2" id="KW-1133">Transmembrane helix</keyword>
<evidence type="ECO:0000256" key="2">
    <source>
        <dbReference type="SAM" id="Phobius"/>
    </source>
</evidence>
<feature type="transmembrane region" description="Helical" evidence="2">
    <location>
        <begin position="147"/>
        <end position="170"/>
    </location>
</feature>
<feature type="region of interest" description="Disordered" evidence="1">
    <location>
        <begin position="198"/>
        <end position="241"/>
    </location>
</feature>
<dbReference type="EMBL" id="JAAAIL010001366">
    <property type="protein sequence ID" value="KAG0270196.1"/>
    <property type="molecule type" value="Genomic_DNA"/>
</dbReference>
<feature type="region of interest" description="Disordered" evidence="1">
    <location>
        <begin position="295"/>
        <end position="356"/>
    </location>
</feature>
<feature type="transmembrane region" description="Helical" evidence="2">
    <location>
        <begin position="66"/>
        <end position="91"/>
    </location>
</feature>
<evidence type="ECO:0000256" key="1">
    <source>
        <dbReference type="SAM" id="MobiDB-lite"/>
    </source>
</evidence>
<evidence type="ECO:0000313" key="3">
    <source>
        <dbReference type="EMBL" id="KAG0270196.1"/>
    </source>
</evidence>
<dbReference type="AlphaFoldDB" id="A0AAD4H2H8"/>
<reference evidence="3" key="1">
    <citation type="journal article" date="2020" name="Fungal Divers.">
        <title>Resolving the Mortierellaceae phylogeny through synthesis of multi-gene phylogenetics and phylogenomics.</title>
        <authorList>
            <person name="Vandepol N."/>
            <person name="Liber J."/>
            <person name="Desiro A."/>
            <person name="Na H."/>
            <person name="Kennedy M."/>
            <person name="Barry K."/>
            <person name="Grigoriev I.V."/>
            <person name="Miller A.N."/>
            <person name="O'Donnell K."/>
            <person name="Stajich J.E."/>
            <person name="Bonito G."/>
        </authorList>
    </citation>
    <scope>NUCLEOTIDE SEQUENCE</scope>
    <source>
        <strain evidence="3">NRRL 28262</strain>
    </source>
</reference>
<feature type="compositionally biased region" description="Low complexity" evidence="1">
    <location>
        <begin position="217"/>
        <end position="232"/>
    </location>
</feature>
<dbReference type="Proteomes" id="UP001194580">
    <property type="component" value="Unassembled WGS sequence"/>
</dbReference>
<keyword evidence="2" id="KW-0812">Transmembrane</keyword>
<name>A0AAD4H2H8_9FUNG</name>
<keyword evidence="2" id="KW-0472">Membrane</keyword>
<feature type="region of interest" description="Disordered" evidence="1">
    <location>
        <begin position="383"/>
        <end position="402"/>
    </location>
</feature>
<feature type="compositionally biased region" description="Polar residues" evidence="1">
    <location>
        <begin position="203"/>
        <end position="216"/>
    </location>
</feature>
<proteinExistence type="predicted"/>
<protein>
    <submittedName>
        <fullName evidence="3">Uncharacterized protein</fullName>
    </submittedName>
</protein>
<feature type="transmembrane region" description="Helical" evidence="2">
    <location>
        <begin position="12"/>
        <end position="34"/>
    </location>
</feature>
<gene>
    <name evidence="3" type="ORF">BGZ95_001783</name>
</gene>
<organism evidence="3 4">
    <name type="scientific">Linnemannia exigua</name>
    <dbReference type="NCBI Taxonomy" id="604196"/>
    <lineage>
        <taxon>Eukaryota</taxon>
        <taxon>Fungi</taxon>
        <taxon>Fungi incertae sedis</taxon>
        <taxon>Mucoromycota</taxon>
        <taxon>Mortierellomycotina</taxon>
        <taxon>Mortierellomycetes</taxon>
        <taxon>Mortierellales</taxon>
        <taxon>Mortierellaceae</taxon>
        <taxon>Linnemannia</taxon>
    </lineage>
</organism>
<comment type="caution">
    <text evidence="3">The sequence shown here is derived from an EMBL/GenBank/DDBJ whole genome shotgun (WGS) entry which is preliminary data.</text>
</comment>
<sequence>MLGTSTARIRQILTLVCLACIFLCSLVIMGLVGVNGNVTFRNLDKGCLLYMTADGDATTYNNGFCLFPIVAAAVTAVISLVFLIILVMVLNRRDEFSPRAWSIAVLFLSGLLALLSFAMCGEIGLGLNKGCRLLEEKIDSCRSTKNFNALFGAQITSGIMGGFWLLTMILEVFQLKGRPTLLSANTVDIAGQTTVVPSRKNKNGISTSNISNPNLVSTSSSSTTHLTSTSTPAPTPAPAQAHIDHYNQHPEMTAYHAQNSQVQQQYYHQTPQLYAQQVQTTPQLQYQQVQQTPQLQYQQDQQNPQFQYNQDQHTPQLQHQQVPQQQAVYQQQPPILQSQPLPPHQQIYQPHQQQQAPLQLQQPYPAHPTPVAHLYPEDVSVDTLPTTTTTTTTISSTSNNVH</sequence>
<feature type="compositionally biased region" description="Low complexity" evidence="1">
    <location>
        <begin position="386"/>
        <end position="402"/>
    </location>
</feature>
<keyword evidence="4" id="KW-1185">Reference proteome</keyword>
<accession>A0AAD4H2H8</accession>
<evidence type="ECO:0000313" key="4">
    <source>
        <dbReference type="Proteomes" id="UP001194580"/>
    </source>
</evidence>
<feature type="transmembrane region" description="Helical" evidence="2">
    <location>
        <begin position="103"/>
        <end position="127"/>
    </location>
</feature>